<sequence>MTNRSNLVSALLDRVAHPVSMNGVGKNKLKKVQFTWDRKAPLDRIVYRLRQIISAFTTAPMPKSLKDVIIPLALKLHFLVFNFIICFSKTLKNKQALFILVCLFHMFSLSAQTPRRDSGVDGLSIQPLRVGDSIPASLWDVPLPIINSKDIENVKTLREFQNKNLIIIDFWTVWCAPCINKLKDLSSQNHLIDSDAVILPITMNDARSTLRILQQNDIVFPCVYKDTLFTKYFPHVSVPHQIWIKDGRVAYITDGNLTSIATINNLVRDKAVQLLSKPSEINRKDLETLSAQDAISIKTDNLIFGSYFSKALPYSVFAVINKKHSLILYNHSILGFIHYANRKEIPFVGIRNRVIWNIPDSSRYRMELPLELLNTKNYELERRLRLWKEINLYCYYLSSHQVLDEQEKMDLFRRDLSRLLLSEFNVNAYVADRKVEAWCLYVRDAILFKKYWTMDKAAGKTLAEERSYKLINRPFQSLVSHLAASNYRDSLPIADLTGYKGNVNIELHADPKNLLSVDGALREFGLGIKKDMTVLPMLVIERRAGND</sequence>
<comment type="caution">
    <text evidence="2">The sequence shown here is derived from an EMBL/GenBank/DDBJ whole genome shotgun (WGS) entry which is preliminary data.</text>
</comment>
<dbReference type="OrthoDB" id="793244at2"/>
<evidence type="ECO:0000313" key="2">
    <source>
        <dbReference type="EMBL" id="PUV22762.1"/>
    </source>
</evidence>
<evidence type="ECO:0000313" key="3">
    <source>
        <dbReference type="Proteomes" id="UP000250831"/>
    </source>
</evidence>
<proteinExistence type="predicted"/>
<dbReference type="AlphaFoldDB" id="A0A363NPP1"/>
<dbReference type="EMBL" id="QCXX01000006">
    <property type="protein sequence ID" value="PUV22762.1"/>
    <property type="molecule type" value="Genomic_DNA"/>
</dbReference>
<name>A0A363NPP1_9SPHI</name>
<evidence type="ECO:0000259" key="1">
    <source>
        <dbReference type="PROSITE" id="PS51352"/>
    </source>
</evidence>
<protein>
    <recommendedName>
        <fullName evidence="1">Thioredoxin domain-containing protein</fullName>
    </recommendedName>
</protein>
<dbReference type="Gene3D" id="3.40.30.10">
    <property type="entry name" value="Glutaredoxin"/>
    <property type="match status" value="1"/>
</dbReference>
<dbReference type="InterPro" id="IPR013766">
    <property type="entry name" value="Thioredoxin_domain"/>
</dbReference>
<dbReference type="Proteomes" id="UP000250831">
    <property type="component" value="Unassembled WGS sequence"/>
</dbReference>
<dbReference type="RefSeq" id="WP_108635790.1">
    <property type="nucleotide sequence ID" value="NZ_QCXX01000006.1"/>
</dbReference>
<keyword evidence="3" id="KW-1185">Reference proteome</keyword>
<dbReference type="SUPFAM" id="SSF52833">
    <property type="entry name" value="Thioredoxin-like"/>
    <property type="match status" value="1"/>
</dbReference>
<dbReference type="PROSITE" id="PS51352">
    <property type="entry name" value="THIOREDOXIN_2"/>
    <property type="match status" value="1"/>
</dbReference>
<gene>
    <name evidence="2" type="ORF">DCO56_21455</name>
</gene>
<reference evidence="2 3" key="1">
    <citation type="submission" date="2018-04" db="EMBL/GenBank/DDBJ databases">
        <title>Sphingobacterium sp. M46 Genome.</title>
        <authorList>
            <person name="Cheng J."/>
            <person name="Li Y."/>
        </authorList>
    </citation>
    <scope>NUCLEOTIDE SEQUENCE [LARGE SCALE GENOMIC DNA]</scope>
    <source>
        <strain evidence="2 3">M46</strain>
    </source>
</reference>
<dbReference type="InterPro" id="IPR036249">
    <property type="entry name" value="Thioredoxin-like_sf"/>
</dbReference>
<feature type="domain" description="Thioredoxin" evidence="1">
    <location>
        <begin position="128"/>
        <end position="277"/>
    </location>
</feature>
<organism evidence="2 3">
    <name type="scientific">Sphingobacterium athyrii</name>
    <dbReference type="NCBI Taxonomy" id="2152717"/>
    <lineage>
        <taxon>Bacteria</taxon>
        <taxon>Pseudomonadati</taxon>
        <taxon>Bacteroidota</taxon>
        <taxon>Sphingobacteriia</taxon>
        <taxon>Sphingobacteriales</taxon>
        <taxon>Sphingobacteriaceae</taxon>
        <taxon>Sphingobacterium</taxon>
    </lineage>
</organism>
<accession>A0A363NPP1</accession>